<organism evidence="2">
    <name type="scientific">Ignisphaera aggregans</name>
    <dbReference type="NCBI Taxonomy" id="334771"/>
    <lineage>
        <taxon>Archaea</taxon>
        <taxon>Thermoproteota</taxon>
        <taxon>Thermoprotei</taxon>
        <taxon>Desulfurococcales</taxon>
        <taxon>Desulfurococcaceae</taxon>
        <taxon>Ignisphaera</taxon>
    </lineage>
</organism>
<reference evidence="2" key="1">
    <citation type="journal article" date="2020" name="mSystems">
        <title>Genome- and Community-Level Interaction Insights into Carbon Utilization and Element Cycling Functions of Hydrothermarchaeota in Hydrothermal Sediment.</title>
        <authorList>
            <person name="Zhou Z."/>
            <person name="Liu Y."/>
            <person name="Xu W."/>
            <person name="Pan J."/>
            <person name="Luo Z.H."/>
            <person name="Li M."/>
        </authorList>
    </citation>
    <scope>NUCLEOTIDE SEQUENCE [LARGE SCALE GENOMIC DNA]</scope>
    <source>
        <strain evidence="2">SpSt-16</strain>
    </source>
</reference>
<dbReference type="Pfam" id="PF13699">
    <property type="entry name" value="eCIS_core"/>
    <property type="match status" value="1"/>
</dbReference>
<dbReference type="InterPro" id="IPR025295">
    <property type="entry name" value="eCIS_core_dom"/>
</dbReference>
<evidence type="ECO:0000259" key="1">
    <source>
        <dbReference type="Pfam" id="PF13699"/>
    </source>
</evidence>
<evidence type="ECO:0000313" key="2">
    <source>
        <dbReference type="EMBL" id="HEW53110.1"/>
    </source>
</evidence>
<proteinExistence type="predicted"/>
<dbReference type="EMBL" id="DSGT01000009">
    <property type="protein sequence ID" value="HEW53110.1"/>
    <property type="molecule type" value="Genomic_DNA"/>
</dbReference>
<gene>
    <name evidence="2" type="ORF">ENO77_02935</name>
</gene>
<accession>A0A7C2V997</accession>
<name>A0A7C2V997_9CREN</name>
<dbReference type="AlphaFoldDB" id="A0A7C2V997"/>
<feature type="domain" description="eCIS core" evidence="1">
    <location>
        <begin position="118"/>
        <end position="154"/>
    </location>
</feature>
<comment type="caution">
    <text evidence="2">The sequence shown here is derived from an EMBL/GenBank/DDBJ whole genome shotgun (WGS) entry which is preliminary data.</text>
</comment>
<sequence>MILFIVLTSSISSTLIYWTTPHDLHQRFDSALEKVIASYSLVYEISRDIETLRGMRFSDYATILVVDTSWALKTWAPKEDSEIPSELVYRETLYKLTFLLPYNKSILQKQREWIGMFAAATAGTTLYINIDYFNPYTEEARNVLAHELTHVLQSLYFRIHTPQTLDARLAVLALVEGDAGWTQHLYCNNTGMCKPSPPMMLNLEDLYISLNLFPYIFGERFVKFLYDKGGWGLVNRAYEKPPKSTLMVLKPEIYLDYLVNGTDVVLNVEIKPNENLSCLYSDVLGPYYVMLVLANIIGIEKALDIALNWRGDKALLCQVTNNTKPMFVAVWNTTWSSDSYAMNFYNNLTYMIQQRGYVNEMNTEKRIGVIVVSESSRHVIAMSVKGSNVCIESYLTQD</sequence>
<protein>
    <submittedName>
        <fullName evidence="2">DUF4157 domain-containing protein</fullName>
    </submittedName>
</protein>